<name>A0ABR3URU7_9PLEO</name>
<accession>A0ABR3URU7</accession>
<dbReference type="GeneID" id="96083159"/>
<dbReference type="Proteomes" id="UP001578633">
    <property type="component" value="Chromosome 2"/>
</dbReference>
<gene>
    <name evidence="1" type="ORF">ACET3X_002837</name>
</gene>
<proteinExistence type="predicted"/>
<evidence type="ECO:0000313" key="2">
    <source>
        <dbReference type="Proteomes" id="UP001578633"/>
    </source>
</evidence>
<sequence length="432" mass="49716">MADLLDAVRQYSFLEALCSHLRIADFKALSRTSSDFRLCMAGRNKPTIPKHKTLYPFQPVSRPCTCNKNFLADCPKHGPPELRNLLSKVDRTCGDSNHEKNRASSLSMNDNWMSVICDALGGLSNVNSCCKCTGTICFPCWWLRVTAGSVNTRGNGRAQNACSTCWNTDFEKLSTDNPSRAFPATHGHRTWRQAQVQGDFCKCGPAIHCRPCTRELQPPLNYTPAEERFRLDAYRYQYSRPSHKKCIACPTYMSEDGIEKVNHFCPICNLPLQMRNYSHPVDRQSQKLGIYRDDDNDIGREAKVVGPDYESVQEFWKKQWLRTMGLSRPPTNWQPVHFEWERINQASVLTMDERSHFDRCSYFKSIRVPVWDSEMVLFEPFPIRLSGNTWRSIIGRSWDYISGDLPDLYTREEFLVMQFGALAEFARISRQG</sequence>
<reference evidence="1 2" key="1">
    <citation type="submission" date="2024-09" db="EMBL/GenBank/DDBJ databases">
        <title>T2T genomes of carrot and Alternaria dauci and their utility for understanding host-pathogen interaction during carrot leaf blight disease.</title>
        <authorList>
            <person name="Liu W."/>
            <person name="Xu S."/>
            <person name="Ou C."/>
            <person name="Liu X."/>
            <person name="Zhuang F."/>
            <person name="Deng X.W."/>
        </authorList>
    </citation>
    <scope>NUCLEOTIDE SEQUENCE [LARGE SCALE GENOMIC DNA]</scope>
    <source>
        <strain evidence="1 2">A2016</strain>
    </source>
</reference>
<protein>
    <submittedName>
        <fullName evidence="1">Uncharacterized protein</fullName>
    </submittedName>
</protein>
<evidence type="ECO:0000313" key="1">
    <source>
        <dbReference type="EMBL" id="KAL1798800.1"/>
    </source>
</evidence>
<comment type="caution">
    <text evidence="1">The sequence shown here is derived from an EMBL/GenBank/DDBJ whole genome shotgun (WGS) entry which is preliminary data.</text>
</comment>
<dbReference type="EMBL" id="JBHGVX010000002">
    <property type="protein sequence ID" value="KAL1798800.1"/>
    <property type="molecule type" value="Genomic_DNA"/>
</dbReference>
<dbReference type="RefSeq" id="XP_069309384.1">
    <property type="nucleotide sequence ID" value="XM_069449624.1"/>
</dbReference>
<keyword evidence="2" id="KW-1185">Reference proteome</keyword>
<organism evidence="1 2">
    <name type="scientific">Alternaria dauci</name>
    <dbReference type="NCBI Taxonomy" id="48095"/>
    <lineage>
        <taxon>Eukaryota</taxon>
        <taxon>Fungi</taxon>
        <taxon>Dikarya</taxon>
        <taxon>Ascomycota</taxon>
        <taxon>Pezizomycotina</taxon>
        <taxon>Dothideomycetes</taxon>
        <taxon>Pleosporomycetidae</taxon>
        <taxon>Pleosporales</taxon>
        <taxon>Pleosporineae</taxon>
        <taxon>Pleosporaceae</taxon>
        <taxon>Alternaria</taxon>
        <taxon>Alternaria sect. Porri</taxon>
    </lineage>
</organism>